<keyword evidence="3" id="KW-1185">Reference proteome</keyword>
<evidence type="ECO:0000256" key="1">
    <source>
        <dbReference type="SAM" id="MobiDB-lite"/>
    </source>
</evidence>
<gene>
    <name evidence="2" type="ORF">BKA15_006105</name>
</gene>
<accession>A0A7Y9LG51</accession>
<dbReference type="Proteomes" id="UP000569914">
    <property type="component" value="Unassembled WGS sequence"/>
</dbReference>
<dbReference type="SUPFAM" id="SSF58113">
    <property type="entry name" value="Apolipoprotein A-I"/>
    <property type="match status" value="1"/>
</dbReference>
<comment type="caution">
    <text evidence="2">The sequence shown here is derived from an EMBL/GenBank/DDBJ whole genome shotgun (WGS) entry which is preliminary data.</text>
</comment>
<reference evidence="2 3" key="1">
    <citation type="submission" date="2020-07" db="EMBL/GenBank/DDBJ databases">
        <title>Sequencing the genomes of 1000 actinobacteria strains.</title>
        <authorList>
            <person name="Klenk H.-P."/>
        </authorList>
    </citation>
    <scope>NUCLEOTIDE SEQUENCE [LARGE SCALE GENOMIC DNA]</scope>
    <source>
        <strain evidence="2 3">DSM 22083</strain>
    </source>
</reference>
<evidence type="ECO:0000313" key="2">
    <source>
        <dbReference type="EMBL" id="NYE74776.1"/>
    </source>
</evidence>
<proteinExistence type="predicted"/>
<feature type="compositionally biased region" description="Polar residues" evidence="1">
    <location>
        <begin position="220"/>
        <end position="229"/>
    </location>
</feature>
<evidence type="ECO:0000313" key="3">
    <source>
        <dbReference type="Proteomes" id="UP000569914"/>
    </source>
</evidence>
<protein>
    <submittedName>
        <fullName evidence="2">Vacuolar-type H+-ATPase subunit E/Vma4</fullName>
    </submittedName>
</protein>
<dbReference type="Gene3D" id="1.20.120.20">
    <property type="entry name" value="Apolipoprotein"/>
    <property type="match status" value="1"/>
</dbReference>
<dbReference type="AlphaFoldDB" id="A0A7Y9LG51"/>
<sequence>MTPLAQSAFERVNPYVEQAVERVGPYAAEARKRGAKAAHDAVEKFGPRLDEALERVSPAVEAARLRMNEELLPKLTEALNAAAGSQVVVEAGKRGRAVVEAAKGELEPIKEQKSKKKGRWIKRIAIVAVVAGVAAVVVKKLLGSSDQGWQAARPSAPYAPTPPTPSSPWSEPAGTAANGHRPAADTAPVNGTGPVGVADDSPTEEIAAVTDEPADVPATDSITADSTSPELAEPGDPDYAASSAEPADVTEESDAGEPASEPGTESDPDAALRAKYNGEGVYVGAEPPAGFTIKGNERSMKYHLPEAAGYNRTIAEVWFNSEEAAQAAGFVRAQR</sequence>
<organism evidence="2 3">
    <name type="scientific">Microlunatus parietis</name>
    <dbReference type="NCBI Taxonomy" id="682979"/>
    <lineage>
        <taxon>Bacteria</taxon>
        <taxon>Bacillati</taxon>
        <taxon>Actinomycetota</taxon>
        <taxon>Actinomycetes</taxon>
        <taxon>Propionibacteriales</taxon>
        <taxon>Propionibacteriaceae</taxon>
        <taxon>Microlunatus</taxon>
    </lineage>
</organism>
<feature type="compositionally biased region" description="Pro residues" evidence="1">
    <location>
        <begin position="157"/>
        <end position="166"/>
    </location>
</feature>
<dbReference type="RefSeq" id="WP_179757322.1">
    <property type="nucleotide sequence ID" value="NZ_JACCBU010000001.1"/>
</dbReference>
<dbReference type="EMBL" id="JACCBU010000001">
    <property type="protein sequence ID" value="NYE74776.1"/>
    <property type="molecule type" value="Genomic_DNA"/>
</dbReference>
<name>A0A7Y9LG51_9ACTN</name>
<feature type="region of interest" description="Disordered" evidence="1">
    <location>
        <begin position="148"/>
        <end position="275"/>
    </location>
</feature>